<organism evidence="6 7">
    <name type="scientific">Rhynchospora breviuscula</name>
    <dbReference type="NCBI Taxonomy" id="2022672"/>
    <lineage>
        <taxon>Eukaryota</taxon>
        <taxon>Viridiplantae</taxon>
        <taxon>Streptophyta</taxon>
        <taxon>Embryophyta</taxon>
        <taxon>Tracheophyta</taxon>
        <taxon>Spermatophyta</taxon>
        <taxon>Magnoliopsida</taxon>
        <taxon>Liliopsida</taxon>
        <taxon>Poales</taxon>
        <taxon>Cyperaceae</taxon>
        <taxon>Cyperoideae</taxon>
        <taxon>Rhynchosporeae</taxon>
        <taxon>Rhynchospora</taxon>
    </lineage>
</organism>
<keyword evidence="3" id="KW-0789">Thiol protease inhibitor</keyword>
<feature type="signal peptide" evidence="4">
    <location>
        <begin position="1"/>
        <end position="24"/>
    </location>
</feature>
<dbReference type="EMBL" id="JAMQYH010000002">
    <property type="protein sequence ID" value="KAJ1696965.1"/>
    <property type="molecule type" value="Genomic_DNA"/>
</dbReference>
<reference evidence="6" key="1">
    <citation type="journal article" date="2022" name="Cell">
        <title>Repeat-based holocentromeres influence genome architecture and karyotype evolution.</title>
        <authorList>
            <person name="Hofstatter P.G."/>
            <person name="Thangavel G."/>
            <person name="Lux T."/>
            <person name="Neumann P."/>
            <person name="Vondrak T."/>
            <person name="Novak P."/>
            <person name="Zhang M."/>
            <person name="Costa L."/>
            <person name="Castellani M."/>
            <person name="Scott A."/>
            <person name="Toegelov H."/>
            <person name="Fuchs J."/>
            <person name="Mata-Sucre Y."/>
            <person name="Dias Y."/>
            <person name="Vanzela A.L.L."/>
            <person name="Huettel B."/>
            <person name="Almeida C.C.S."/>
            <person name="Simkova H."/>
            <person name="Souza G."/>
            <person name="Pedrosa-Harand A."/>
            <person name="Macas J."/>
            <person name="Mayer K.F.X."/>
            <person name="Houben A."/>
            <person name="Marques A."/>
        </authorList>
    </citation>
    <scope>NUCLEOTIDE SEQUENCE</scope>
    <source>
        <strain evidence="6">RhyBre1mFocal</strain>
    </source>
</reference>
<keyword evidence="4" id="KW-0732">Signal</keyword>
<feature type="chain" id="PRO_5040435599" description="Cystatin domain-containing protein" evidence="4">
    <location>
        <begin position="25"/>
        <end position="138"/>
    </location>
</feature>
<dbReference type="Proteomes" id="UP001151287">
    <property type="component" value="Unassembled WGS sequence"/>
</dbReference>
<keyword evidence="2" id="KW-0646">Protease inhibitor</keyword>
<comment type="similarity">
    <text evidence="1">Belongs to the cystatin family. Phytocystatin subfamily.</text>
</comment>
<dbReference type="InterPro" id="IPR046350">
    <property type="entry name" value="Cystatin_sf"/>
</dbReference>
<dbReference type="InterPro" id="IPR000010">
    <property type="entry name" value="Cystatin_dom"/>
</dbReference>
<evidence type="ECO:0000313" key="7">
    <source>
        <dbReference type="Proteomes" id="UP001151287"/>
    </source>
</evidence>
<evidence type="ECO:0000256" key="2">
    <source>
        <dbReference type="ARBA" id="ARBA00022690"/>
    </source>
</evidence>
<keyword evidence="7" id="KW-1185">Reference proteome</keyword>
<comment type="caution">
    <text evidence="6">The sequence shown here is derived from an EMBL/GenBank/DDBJ whole genome shotgun (WGS) entry which is preliminary data.</text>
</comment>
<accession>A0A9Q0CNJ1</accession>
<dbReference type="Pfam" id="PF16845">
    <property type="entry name" value="SQAPI"/>
    <property type="match status" value="1"/>
</dbReference>
<dbReference type="SMART" id="SM00043">
    <property type="entry name" value="CY"/>
    <property type="match status" value="1"/>
</dbReference>
<gene>
    <name evidence="6" type="ORF">LUZ63_005477</name>
</gene>
<evidence type="ECO:0000259" key="5">
    <source>
        <dbReference type="SMART" id="SM00043"/>
    </source>
</evidence>
<dbReference type="SUPFAM" id="SSF54403">
    <property type="entry name" value="Cystatin/monellin"/>
    <property type="match status" value="1"/>
</dbReference>
<sequence>MYLHDSHPFFLLLSTICLLTFVAATPSPAATPVVGGRTMVPHVESNKEVQSLGRFSVAQYNYHLRNGSNGTATPHARPLTFSRVVEAETQVVSGIKYYLKVIAKDGKYSTNEKLFNAVVVVKPWLKSKELVSFTPSPK</sequence>
<dbReference type="CDD" id="cd00042">
    <property type="entry name" value="CY"/>
    <property type="match status" value="1"/>
</dbReference>
<feature type="domain" description="Cystatin" evidence="5">
    <location>
        <begin position="32"/>
        <end position="136"/>
    </location>
</feature>
<name>A0A9Q0CNJ1_9POAL</name>
<evidence type="ECO:0000256" key="3">
    <source>
        <dbReference type="ARBA" id="ARBA00022704"/>
    </source>
</evidence>
<dbReference type="InterPro" id="IPR018073">
    <property type="entry name" value="Prot_inh_cystat_CS"/>
</dbReference>
<dbReference type="PROSITE" id="PS00287">
    <property type="entry name" value="CYSTATIN"/>
    <property type="match status" value="1"/>
</dbReference>
<dbReference type="Gene3D" id="3.10.450.10">
    <property type="match status" value="1"/>
</dbReference>
<evidence type="ECO:0000313" key="6">
    <source>
        <dbReference type="EMBL" id="KAJ1696965.1"/>
    </source>
</evidence>
<proteinExistence type="inferred from homology"/>
<protein>
    <recommendedName>
        <fullName evidence="5">Cystatin domain-containing protein</fullName>
    </recommendedName>
</protein>
<dbReference type="GO" id="GO:0004869">
    <property type="term" value="F:cysteine-type endopeptidase inhibitor activity"/>
    <property type="evidence" value="ECO:0007669"/>
    <property type="project" value="UniProtKB-KW"/>
</dbReference>
<dbReference type="OrthoDB" id="1908104at2759"/>
<dbReference type="PANTHER" id="PTHR47373:SF2">
    <property type="entry name" value="CYSTEINE PROTEINASE INHIBITOR 10"/>
    <property type="match status" value="1"/>
</dbReference>
<evidence type="ECO:0000256" key="1">
    <source>
        <dbReference type="ARBA" id="ARBA00007233"/>
    </source>
</evidence>
<dbReference type="AlphaFoldDB" id="A0A9Q0CNJ1"/>
<evidence type="ECO:0000256" key="4">
    <source>
        <dbReference type="SAM" id="SignalP"/>
    </source>
</evidence>
<dbReference type="PANTHER" id="PTHR47373">
    <property type="entry name" value="CYSTEINE PROTEINASE INHIBITOR 2"/>
    <property type="match status" value="1"/>
</dbReference>